<reference evidence="2 3" key="1">
    <citation type="submission" date="2019-08" db="EMBL/GenBank/DDBJ databases">
        <title>Genome sequence of Psychrobacter frigidicola ACAM304 (type strain).</title>
        <authorList>
            <person name="Bowman J.P."/>
        </authorList>
    </citation>
    <scope>NUCLEOTIDE SEQUENCE [LARGE SCALE GENOMIC DNA]</scope>
    <source>
        <strain evidence="2 3">ACAM 304</strain>
    </source>
</reference>
<evidence type="ECO:0000313" key="2">
    <source>
        <dbReference type="EMBL" id="TXD97762.1"/>
    </source>
</evidence>
<dbReference type="Proteomes" id="UP000321903">
    <property type="component" value="Unassembled WGS sequence"/>
</dbReference>
<evidence type="ECO:0000256" key="1">
    <source>
        <dbReference type="SAM" id="MobiDB-lite"/>
    </source>
</evidence>
<feature type="region of interest" description="Disordered" evidence="1">
    <location>
        <begin position="172"/>
        <end position="193"/>
    </location>
</feature>
<name>A0A5C7A3I4_9GAMM</name>
<accession>A0A5C7A3I4</accession>
<dbReference type="OrthoDB" id="6656130at2"/>
<dbReference type="RefSeq" id="WP_147221572.1">
    <property type="nucleotide sequence ID" value="NZ_CAJGYY010000001.1"/>
</dbReference>
<dbReference type="Pfam" id="PF14903">
    <property type="entry name" value="WG_beta_rep"/>
    <property type="match status" value="2"/>
</dbReference>
<keyword evidence="3" id="KW-1185">Reference proteome</keyword>
<dbReference type="AlphaFoldDB" id="A0A5C7A3I4"/>
<comment type="caution">
    <text evidence="2">The sequence shown here is derived from an EMBL/GenBank/DDBJ whole genome shotgun (WGS) entry which is preliminary data.</text>
</comment>
<proteinExistence type="predicted"/>
<gene>
    <name evidence="2" type="ORF">ES754_01950</name>
</gene>
<dbReference type="InterPro" id="IPR032774">
    <property type="entry name" value="WG_beta_rep"/>
</dbReference>
<dbReference type="EMBL" id="VORZ01000001">
    <property type="protein sequence ID" value="TXD97762.1"/>
    <property type="molecule type" value="Genomic_DNA"/>
</dbReference>
<protein>
    <submittedName>
        <fullName evidence="2">WG repeat-containing protein</fullName>
    </submittedName>
</protein>
<organism evidence="2 3">
    <name type="scientific">Psychrobacter frigidicola</name>
    <dbReference type="NCBI Taxonomy" id="45611"/>
    <lineage>
        <taxon>Bacteria</taxon>
        <taxon>Pseudomonadati</taxon>
        <taxon>Pseudomonadota</taxon>
        <taxon>Gammaproteobacteria</taxon>
        <taxon>Moraxellales</taxon>
        <taxon>Moraxellaceae</taxon>
        <taxon>Psychrobacter</taxon>
    </lineage>
</organism>
<evidence type="ECO:0000313" key="3">
    <source>
        <dbReference type="Proteomes" id="UP000321903"/>
    </source>
</evidence>
<sequence>MVIIVNNAIKKIVRAAGIKSSSALPFGLVVLTMMTLGTAQATISCAGYLPNSYFERIDDNEEFAGKLVELADGSQQLEDLNGNVILEGLTDAYILMDKYLWAQQLGANGKNYGIVTATGEVIVPFVYDNIATQPDISTSFIVSIKAPNGITKQGIIDRNGYWIYPKPKINQKDNATHRKKSKQRRVDNGYGDYSDAKETAQPIKAGDAPFNLIAANISHAHYDSDKDGDYFLVKSLSNDIKNKDNAGKSAIQSVINKTGLLDDQGNWVIAQQYDALYPLNACSGQPLYLQAVLTTAEQQQTALLDQNAHIIIPFAPNQNIELFNNGVLNNGDKSTLFLRSILIEGSHAIGMTEDIKDDIVSAQIINATGKLILSSDAPIIRLLYHQLFTYKEGGKYGLINEQGKIILKPQFDSYRDEADKVWVEKNGEMVSLDTLIKLD</sequence>